<protein>
    <submittedName>
        <fullName evidence="1">Uncharacterized protein</fullName>
    </submittedName>
</protein>
<dbReference type="RefSeq" id="WP_010370283.1">
    <property type="nucleotide sequence ID" value="NZ_CP011925.1"/>
</dbReference>
<reference evidence="1 2" key="1">
    <citation type="submission" date="2015-06" db="EMBL/GenBank/DDBJ databases">
        <authorList>
            <person name="Xie B.-B."/>
            <person name="Rong J.-C."/>
            <person name="Qin Q.-L."/>
            <person name="Zhang Y.-Z."/>
        </authorList>
    </citation>
    <scope>NUCLEOTIDE SEQUENCE [LARGE SCALE GENOMIC DNA]</scope>
    <source>
        <strain evidence="1 2">JCM 20779</strain>
    </source>
</reference>
<gene>
    <name evidence="1" type="ORF">PPIS_b0313</name>
</gene>
<organism evidence="1 2">
    <name type="scientific">Pseudoalteromonas piscicida</name>
    <dbReference type="NCBI Taxonomy" id="43662"/>
    <lineage>
        <taxon>Bacteria</taxon>
        <taxon>Pseudomonadati</taxon>
        <taxon>Pseudomonadota</taxon>
        <taxon>Gammaproteobacteria</taxon>
        <taxon>Alteromonadales</taxon>
        <taxon>Pseudoalteromonadaceae</taxon>
        <taxon>Pseudoalteromonas</taxon>
    </lineage>
</organism>
<proteinExistence type="predicted"/>
<keyword evidence="2" id="KW-1185">Reference proteome</keyword>
<evidence type="ECO:0000313" key="1">
    <source>
        <dbReference type="EMBL" id="ATD09500.1"/>
    </source>
</evidence>
<accession>A0ABM6NKG5</accession>
<sequence>MKIEIDFSTLQTATLKMGAPNKHIKLDSPLGKINPIDNGLGIGLVLGEDLQLSEIDNTNNLLSYKGRQIMLYIPEQGSQIEEVIKDGKIDGAKRLHVAECKTLENMRNQGRFERYYVTNDISGSYPVMGHHHYRGDVIEGKAKLGVCKNCLRILNYKGYADHSHIKKSRIYQEFNLAEFFETYSSYFKHYPNQNKSIGSYTKDWEQVSSQYRQTQNYTL</sequence>
<dbReference type="EMBL" id="CP011925">
    <property type="protein sequence ID" value="ATD09500.1"/>
    <property type="molecule type" value="Genomic_DNA"/>
</dbReference>
<dbReference type="Proteomes" id="UP000016521">
    <property type="component" value="Chromosome II"/>
</dbReference>
<name>A0ABM6NKG5_PSEO7</name>
<evidence type="ECO:0000313" key="2">
    <source>
        <dbReference type="Proteomes" id="UP000016521"/>
    </source>
</evidence>